<feature type="compositionally biased region" description="Polar residues" evidence="5">
    <location>
        <begin position="48"/>
        <end position="58"/>
    </location>
</feature>
<feature type="transmembrane region" description="Helical" evidence="6">
    <location>
        <begin position="389"/>
        <end position="412"/>
    </location>
</feature>
<feature type="transmembrane region" description="Helical" evidence="6">
    <location>
        <begin position="224"/>
        <end position="249"/>
    </location>
</feature>
<evidence type="ECO:0000313" key="8">
    <source>
        <dbReference type="Proteomes" id="UP001465976"/>
    </source>
</evidence>
<name>A0ABR3F5K6_9AGAR</name>
<gene>
    <name evidence="7" type="ORF">V5O48_011449</name>
</gene>
<reference evidence="7 8" key="1">
    <citation type="submission" date="2024-02" db="EMBL/GenBank/DDBJ databases">
        <title>A draft genome for the cacao thread blight pathogen Marasmius crinis-equi.</title>
        <authorList>
            <person name="Cohen S.P."/>
            <person name="Baruah I.K."/>
            <person name="Amoako-Attah I."/>
            <person name="Bukari Y."/>
            <person name="Meinhardt L.W."/>
            <person name="Bailey B.A."/>
        </authorList>
    </citation>
    <scope>NUCLEOTIDE SEQUENCE [LARGE SCALE GENOMIC DNA]</scope>
    <source>
        <strain evidence="7 8">GH-76</strain>
    </source>
</reference>
<dbReference type="Pfam" id="PF00335">
    <property type="entry name" value="Tetraspanin"/>
    <property type="match status" value="1"/>
</dbReference>
<accession>A0ABR3F5K6</accession>
<evidence type="ECO:0000256" key="6">
    <source>
        <dbReference type="SAM" id="Phobius"/>
    </source>
</evidence>
<dbReference type="EMBL" id="JBAHYK010000921">
    <property type="protein sequence ID" value="KAL0570503.1"/>
    <property type="molecule type" value="Genomic_DNA"/>
</dbReference>
<evidence type="ECO:0000256" key="5">
    <source>
        <dbReference type="SAM" id="MobiDB-lite"/>
    </source>
</evidence>
<keyword evidence="4 6" id="KW-0472">Membrane</keyword>
<evidence type="ECO:0000256" key="3">
    <source>
        <dbReference type="ARBA" id="ARBA00022989"/>
    </source>
</evidence>
<evidence type="ECO:0008006" key="9">
    <source>
        <dbReference type="Google" id="ProtNLM"/>
    </source>
</evidence>
<dbReference type="Proteomes" id="UP001465976">
    <property type="component" value="Unassembled WGS sequence"/>
</dbReference>
<protein>
    <recommendedName>
        <fullName evidence="9">Tetraspanin Tsp2</fullName>
    </recommendedName>
</protein>
<evidence type="ECO:0000313" key="7">
    <source>
        <dbReference type="EMBL" id="KAL0570503.1"/>
    </source>
</evidence>
<comment type="subcellular location">
    <subcellularLocation>
        <location evidence="1">Membrane</location>
        <topology evidence="1">Multi-pass membrane protein</topology>
    </subcellularLocation>
</comment>
<keyword evidence="8" id="KW-1185">Reference proteome</keyword>
<feature type="compositionally biased region" description="Polar residues" evidence="5">
    <location>
        <begin position="9"/>
        <end position="23"/>
    </location>
</feature>
<evidence type="ECO:0000256" key="2">
    <source>
        <dbReference type="ARBA" id="ARBA00022692"/>
    </source>
</evidence>
<proteinExistence type="predicted"/>
<organism evidence="7 8">
    <name type="scientific">Marasmius crinis-equi</name>
    <dbReference type="NCBI Taxonomy" id="585013"/>
    <lineage>
        <taxon>Eukaryota</taxon>
        <taxon>Fungi</taxon>
        <taxon>Dikarya</taxon>
        <taxon>Basidiomycota</taxon>
        <taxon>Agaricomycotina</taxon>
        <taxon>Agaricomycetes</taxon>
        <taxon>Agaricomycetidae</taxon>
        <taxon>Agaricales</taxon>
        <taxon>Marasmiineae</taxon>
        <taxon>Marasmiaceae</taxon>
        <taxon>Marasmius</taxon>
    </lineage>
</organism>
<sequence>MPFPHARSLSVQSESIAHSNTNFVRRRQGATTYPHESRSPSYSESKSLPTLSRVLSTGGSLGYEDGMRDVELTPRPGPGYEVKSRGFGGDSESDASGRNASTNSVFARGLGFISFNQVQVQDPLRHLITARPKSLVRTGTDETLNANVPPSSVIMKDKDSLNTKVMNKWPQPQFIKRIEDPLWKAPARPNFRLDMTGMGLEIGGLEEGGGLGTNSLDQWTGFKWCLLFSVITVFASGLSVLVCAVLTWFRAWKEADVMYVADGDILILITIAASVLLFTSLAGLSGTLLNSRPILAIYTLLLWPSFISILVVGYSSYKRYAFKLDHKLNLSWSQYFTPLGRLLIQGSLRCCGYYSPLHEATPSNRCYPRTVYPGCKGPLYRFERQNLGMIWKVTFGVVVPVHIANIFVAMLCSNHVTRTFGKGMMPRRYRLTEADLVLQKERLEEEMRRTGVEVGRVREPEEAKKGNRF</sequence>
<evidence type="ECO:0000256" key="4">
    <source>
        <dbReference type="ARBA" id="ARBA00023136"/>
    </source>
</evidence>
<keyword evidence="2 6" id="KW-0812">Transmembrane</keyword>
<feature type="region of interest" description="Disordered" evidence="5">
    <location>
        <begin position="1"/>
        <end position="100"/>
    </location>
</feature>
<feature type="transmembrane region" description="Helical" evidence="6">
    <location>
        <begin position="265"/>
        <end position="284"/>
    </location>
</feature>
<dbReference type="InterPro" id="IPR018499">
    <property type="entry name" value="Tetraspanin/Peripherin"/>
</dbReference>
<keyword evidence="3 6" id="KW-1133">Transmembrane helix</keyword>
<comment type="caution">
    <text evidence="7">The sequence shown here is derived from an EMBL/GenBank/DDBJ whole genome shotgun (WGS) entry which is preliminary data.</text>
</comment>
<feature type="transmembrane region" description="Helical" evidence="6">
    <location>
        <begin position="296"/>
        <end position="317"/>
    </location>
</feature>
<evidence type="ECO:0000256" key="1">
    <source>
        <dbReference type="ARBA" id="ARBA00004141"/>
    </source>
</evidence>